<dbReference type="GO" id="GO:0001965">
    <property type="term" value="F:G-protein alpha-subunit binding"/>
    <property type="evidence" value="ECO:0007669"/>
    <property type="project" value="TreeGrafter"/>
</dbReference>
<keyword evidence="2" id="KW-1185">Reference proteome</keyword>
<dbReference type="GO" id="GO:0007601">
    <property type="term" value="P:visual perception"/>
    <property type="evidence" value="ECO:0007669"/>
    <property type="project" value="TreeGrafter"/>
</dbReference>
<dbReference type="PANTHER" id="PTHR46682:SF1">
    <property type="entry name" value="ADHESION G-PROTEIN COUPLED RECEPTOR V1"/>
    <property type="match status" value="1"/>
</dbReference>
<dbReference type="GO" id="GO:0004930">
    <property type="term" value="F:G protein-coupled receptor activity"/>
    <property type="evidence" value="ECO:0007669"/>
    <property type="project" value="InterPro"/>
</dbReference>
<sequence length="259" mass="27444">MSSYKLTSSRLLSFLCRPPRLYSRGGHFGRLEIVYSTSEMDIVGMAQADGQNLLAYYNLPKPGVPSTAPLRTANITGQGDPPAACAAACLREPACRAFSLSSAVTSTPCTWVTSGADQLTSKSQVLTYVKNVTAAAVLFSAQAVAGSDYTPVELMNLTVAQKNLPSVGQPDKALATIGMNGDAFGVFLIYSLSPNTTNEGLYLEVREEPMVVVPLVIERRGGNLGTVTVEWRFVGGKASPDADFTATGGVLVFDGMWTT</sequence>
<evidence type="ECO:0000313" key="2">
    <source>
        <dbReference type="Proteomes" id="UP000314294"/>
    </source>
</evidence>
<gene>
    <name evidence="1" type="primary">gpr98_8</name>
    <name evidence="1" type="ORF">EYF80_064562</name>
</gene>
<evidence type="ECO:0000313" key="1">
    <source>
        <dbReference type="EMBL" id="TNN25310.1"/>
    </source>
</evidence>
<dbReference type="EMBL" id="SRLO01012889">
    <property type="protein sequence ID" value="TNN25310.1"/>
    <property type="molecule type" value="Genomic_DNA"/>
</dbReference>
<dbReference type="Proteomes" id="UP000314294">
    <property type="component" value="Unassembled WGS sequence"/>
</dbReference>
<name>A0A4Z2E9S0_9TELE</name>
<dbReference type="InterPro" id="IPR038081">
    <property type="entry name" value="CalX-like_sf"/>
</dbReference>
<dbReference type="GO" id="GO:0016020">
    <property type="term" value="C:membrane"/>
    <property type="evidence" value="ECO:0007669"/>
    <property type="project" value="InterPro"/>
</dbReference>
<proteinExistence type="predicted"/>
<dbReference type="AlphaFoldDB" id="A0A4Z2E9S0"/>
<dbReference type="Gene3D" id="2.60.40.2030">
    <property type="match status" value="1"/>
</dbReference>
<protein>
    <submittedName>
        <fullName evidence="1">G-protein coupled receptor 98</fullName>
    </submittedName>
</protein>
<dbReference type="GO" id="GO:0007605">
    <property type="term" value="P:sensory perception of sound"/>
    <property type="evidence" value="ECO:0007669"/>
    <property type="project" value="TreeGrafter"/>
</dbReference>
<dbReference type="GO" id="GO:0071277">
    <property type="term" value="P:cellular response to calcium ion"/>
    <property type="evidence" value="ECO:0007669"/>
    <property type="project" value="TreeGrafter"/>
</dbReference>
<dbReference type="SUPFAM" id="SSF141072">
    <property type="entry name" value="CalX-like"/>
    <property type="match status" value="1"/>
</dbReference>
<reference evidence="1 2" key="1">
    <citation type="submission" date="2019-03" db="EMBL/GenBank/DDBJ databases">
        <title>First draft genome of Liparis tanakae, snailfish: a comprehensive survey of snailfish specific genes.</title>
        <authorList>
            <person name="Kim W."/>
            <person name="Song I."/>
            <person name="Jeong J.-H."/>
            <person name="Kim D."/>
            <person name="Kim S."/>
            <person name="Ryu S."/>
            <person name="Song J.Y."/>
            <person name="Lee S.K."/>
        </authorList>
    </citation>
    <scope>NUCLEOTIDE SEQUENCE [LARGE SCALE GENOMIC DNA]</scope>
    <source>
        <tissue evidence="1">Muscle</tissue>
    </source>
</reference>
<keyword evidence="1" id="KW-0675">Receptor</keyword>
<accession>A0A4Z2E9S0</accession>
<dbReference type="GO" id="GO:0005737">
    <property type="term" value="C:cytoplasm"/>
    <property type="evidence" value="ECO:0007669"/>
    <property type="project" value="TreeGrafter"/>
</dbReference>
<organism evidence="1 2">
    <name type="scientific">Liparis tanakae</name>
    <name type="common">Tanaka's snailfish</name>
    <dbReference type="NCBI Taxonomy" id="230148"/>
    <lineage>
        <taxon>Eukaryota</taxon>
        <taxon>Metazoa</taxon>
        <taxon>Chordata</taxon>
        <taxon>Craniata</taxon>
        <taxon>Vertebrata</taxon>
        <taxon>Euteleostomi</taxon>
        <taxon>Actinopterygii</taxon>
        <taxon>Neopterygii</taxon>
        <taxon>Teleostei</taxon>
        <taxon>Neoteleostei</taxon>
        <taxon>Acanthomorphata</taxon>
        <taxon>Eupercaria</taxon>
        <taxon>Perciformes</taxon>
        <taxon>Cottioidei</taxon>
        <taxon>Cottales</taxon>
        <taxon>Liparidae</taxon>
        <taxon>Liparis</taxon>
    </lineage>
</organism>
<dbReference type="InterPro" id="IPR026919">
    <property type="entry name" value="ADGRV1"/>
</dbReference>
<dbReference type="GO" id="GO:0010855">
    <property type="term" value="F:adenylate cyclase inhibitor activity"/>
    <property type="evidence" value="ECO:0007669"/>
    <property type="project" value="TreeGrafter"/>
</dbReference>
<dbReference type="GO" id="GO:0032420">
    <property type="term" value="C:stereocilium"/>
    <property type="evidence" value="ECO:0007669"/>
    <property type="project" value="TreeGrafter"/>
</dbReference>
<dbReference type="PANTHER" id="PTHR46682">
    <property type="entry name" value="ADHESION G-PROTEIN COUPLED RECEPTOR V1"/>
    <property type="match status" value="1"/>
</dbReference>
<dbReference type="OrthoDB" id="2324346at2759"/>
<comment type="caution">
    <text evidence="1">The sequence shown here is derived from an EMBL/GenBank/DDBJ whole genome shotgun (WGS) entry which is preliminary data.</text>
</comment>